<gene>
    <name evidence="2" type="ORF">PLEPLA_LOCUS28476</name>
</gene>
<dbReference type="EMBL" id="CADEAL010002491">
    <property type="protein sequence ID" value="CAB1440709.1"/>
    <property type="molecule type" value="Genomic_DNA"/>
</dbReference>
<comment type="caution">
    <text evidence="2">The sequence shown here is derived from an EMBL/GenBank/DDBJ whole genome shotgun (WGS) entry which is preliminary data.</text>
</comment>
<organism evidence="2 3">
    <name type="scientific">Pleuronectes platessa</name>
    <name type="common">European plaice</name>
    <dbReference type="NCBI Taxonomy" id="8262"/>
    <lineage>
        <taxon>Eukaryota</taxon>
        <taxon>Metazoa</taxon>
        <taxon>Chordata</taxon>
        <taxon>Craniata</taxon>
        <taxon>Vertebrata</taxon>
        <taxon>Euteleostomi</taxon>
        <taxon>Actinopterygii</taxon>
        <taxon>Neopterygii</taxon>
        <taxon>Teleostei</taxon>
        <taxon>Neoteleostei</taxon>
        <taxon>Acanthomorphata</taxon>
        <taxon>Carangaria</taxon>
        <taxon>Pleuronectiformes</taxon>
        <taxon>Pleuronectoidei</taxon>
        <taxon>Pleuronectidae</taxon>
        <taxon>Pleuronectes</taxon>
    </lineage>
</organism>
<protein>
    <submittedName>
        <fullName evidence="2">Uncharacterized protein</fullName>
    </submittedName>
</protein>
<dbReference type="AlphaFoldDB" id="A0A9N7YQJ9"/>
<proteinExistence type="predicted"/>
<evidence type="ECO:0000313" key="3">
    <source>
        <dbReference type="Proteomes" id="UP001153269"/>
    </source>
</evidence>
<name>A0A9N7YQJ9_PLEPL</name>
<evidence type="ECO:0000256" key="1">
    <source>
        <dbReference type="SAM" id="MobiDB-lite"/>
    </source>
</evidence>
<accession>A0A9N7YQJ9</accession>
<dbReference type="Proteomes" id="UP001153269">
    <property type="component" value="Unassembled WGS sequence"/>
</dbReference>
<reference evidence="2" key="1">
    <citation type="submission" date="2020-03" db="EMBL/GenBank/DDBJ databases">
        <authorList>
            <person name="Weist P."/>
        </authorList>
    </citation>
    <scope>NUCLEOTIDE SEQUENCE</scope>
</reference>
<feature type="region of interest" description="Disordered" evidence="1">
    <location>
        <begin position="1"/>
        <end position="59"/>
    </location>
</feature>
<evidence type="ECO:0000313" key="2">
    <source>
        <dbReference type="EMBL" id="CAB1440709.1"/>
    </source>
</evidence>
<sequence>MLWKEAEKRRNLEPRKPDSTGADSEPEEPADSELQPRPSDEEAEDVEAKPPLKGQFGNAQIQEPTLNNALKNVQVVEGTPGGA</sequence>
<feature type="compositionally biased region" description="Basic and acidic residues" evidence="1">
    <location>
        <begin position="1"/>
        <end position="18"/>
    </location>
</feature>
<keyword evidence="3" id="KW-1185">Reference proteome</keyword>